<reference evidence="2" key="1">
    <citation type="submission" date="2022-04" db="EMBL/GenBank/DDBJ databases">
        <title>A functionally conserved STORR gene fusion in Papaver species that diverged 16.8 million years ago.</title>
        <authorList>
            <person name="Catania T."/>
        </authorList>
    </citation>
    <scope>NUCLEOTIDE SEQUENCE</scope>
    <source>
        <strain evidence="2">S-188037</strain>
    </source>
</reference>
<organism evidence="2 3">
    <name type="scientific">Papaver atlanticum</name>
    <dbReference type="NCBI Taxonomy" id="357466"/>
    <lineage>
        <taxon>Eukaryota</taxon>
        <taxon>Viridiplantae</taxon>
        <taxon>Streptophyta</taxon>
        <taxon>Embryophyta</taxon>
        <taxon>Tracheophyta</taxon>
        <taxon>Spermatophyta</taxon>
        <taxon>Magnoliopsida</taxon>
        <taxon>Ranunculales</taxon>
        <taxon>Papaveraceae</taxon>
        <taxon>Papaveroideae</taxon>
        <taxon>Papaver</taxon>
    </lineage>
</organism>
<feature type="non-terminal residue" evidence="2">
    <location>
        <position position="1"/>
    </location>
</feature>
<dbReference type="GO" id="GO:0016020">
    <property type="term" value="C:membrane"/>
    <property type="evidence" value="ECO:0007669"/>
    <property type="project" value="TreeGrafter"/>
</dbReference>
<dbReference type="InterPro" id="IPR029039">
    <property type="entry name" value="Flavoprotein-like_sf"/>
</dbReference>
<dbReference type="SUPFAM" id="SSF52218">
    <property type="entry name" value="Flavoproteins"/>
    <property type="match status" value="1"/>
</dbReference>
<dbReference type="PANTHER" id="PTHR30546:SF46">
    <property type="entry name" value="NAD(P)H DEHYDROGENASE (QUINONE) FQR1-LIKE 1-RELATED"/>
    <property type="match status" value="1"/>
</dbReference>
<evidence type="ECO:0000313" key="2">
    <source>
        <dbReference type="EMBL" id="KAI3926815.1"/>
    </source>
</evidence>
<comment type="similarity">
    <text evidence="1">Belongs to the WrbA family.</text>
</comment>
<proteinExistence type="inferred from homology"/>
<sequence>LSAITQLFHHGLIYIPIGYTFEARIFKMVQVKDGGPYGAGIFAGDGPRQPTELELGRAFHQGKYIAALQRISITQ</sequence>
<protein>
    <submittedName>
        <fullName evidence="2">Uncharacterized protein</fullName>
    </submittedName>
</protein>
<comment type="caution">
    <text evidence="2">The sequence shown here is derived from an EMBL/GenBank/DDBJ whole genome shotgun (WGS) entry which is preliminary data.</text>
</comment>
<dbReference type="PANTHER" id="PTHR30546">
    <property type="entry name" value="FLAVODOXIN-RELATED PROTEIN WRBA-RELATED"/>
    <property type="match status" value="1"/>
</dbReference>
<keyword evidence="3" id="KW-1185">Reference proteome</keyword>
<dbReference type="Proteomes" id="UP001202328">
    <property type="component" value="Unassembled WGS sequence"/>
</dbReference>
<name>A0AAD4SYR0_9MAGN</name>
<evidence type="ECO:0000313" key="3">
    <source>
        <dbReference type="Proteomes" id="UP001202328"/>
    </source>
</evidence>
<dbReference type="EMBL" id="JAJJMB010007869">
    <property type="protein sequence ID" value="KAI3926815.1"/>
    <property type="molecule type" value="Genomic_DNA"/>
</dbReference>
<dbReference type="AlphaFoldDB" id="A0AAD4SYR0"/>
<evidence type="ECO:0000256" key="1">
    <source>
        <dbReference type="ARBA" id="ARBA00006961"/>
    </source>
</evidence>
<dbReference type="Gene3D" id="3.40.50.360">
    <property type="match status" value="1"/>
</dbReference>
<accession>A0AAD4SYR0</accession>
<gene>
    <name evidence="2" type="ORF">MKW98_025900</name>
</gene>
<dbReference type="GO" id="GO:0003955">
    <property type="term" value="F:NAD(P)H dehydrogenase (quinone) activity"/>
    <property type="evidence" value="ECO:0007669"/>
    <property type="project" value="TreeGrafter"/>
</dbReference>